<reference evidence="9 10" key="1">
    <citation type="submission" date="2017-11" db="EMBL/GenBank/DDBJ databases">
        <title>Draft genome sequence of Rhizobiales bacterium SY3-13.</title>
        <authorList>
            <person name="Sun C."/>
        </authorList>
    </citation>
    <scope>NUCLEOTIDE SEQUENCE [LARGE SCALE GENOMIC DNA]</scope>
    <source>
        <strain evidence="9 10">SY3-13</strain>
    </source>
</reference>
<comment type="caution">
    <text evidence="9">The sequence shown here is derived from an EMBL/GenBank/DDBJ whole genome shotgun (WGS) entry which is preliminary data.</text>
</comment>
<gene>
    <name evidence="9" type="ORF">CVT23_09115</name>
</gene>
<evidence type="ECO:0000256" key="5">
    <source>
        <dbReference type="ARBA" id="ARBA00022989"/>
    </source>
</evidence>
<dbReference type="OrthoDB" id="9793799at2"/>
<evidence type="ECO:0000256" key="4">
    <source>
        <dbReference type="ARBA" id="ARBA00022692"/>
    </source>
</evidence>
<sequence>METFYELIGRGAEPLAWWQMCIRAAIILTYAVALYRLMPRRAFGNSAAIDIAVMVIVGSCLSRALTGTAPLLPTLAAMALFAALYGGLSWAAYYSRWASKLVKGRSLLLVKDGEVDWKAMRLAQLGHRDLEENLRQNGVAQIESVAEAHLERDGSISVVRRAER</sequence>
<proteinExistence type="inferred from homology"/>
<dbReference type="RefSeq" id="WP_109793196.1">
    <property type="nucleotide sequence ID" value="NZ_PHIG01000031.1"/>
</dbReference>
<dbReference type="InterPro" id="IPR023090">
    <property type="entry name" value="UPF0702_alpha/beta_dom_sf"/>
</dbReference>
<dbReference type="AlphaFoldDB" id="A0A2M9G2H2"/>
<accession>A0A2M9G2H2</accession>
<evidence type="ECO:0000256" key="1">
    <source>
        <dbReference type="ARBA" id="ARBA00004651"/>
    </source>
</evidence>
<evidence type="ECO:0000256" key="2">
    <source>
        <dbReference type="ARBA" id="ARBA00006448"/>
    </source>
</evidence>
<keyword evidence="10" id="KW-1185">Reference proteome</keyword>
<comment type="similarity">
    <text evidence="2">Belongs to the UPF0702 family.</text>
</comment>
<dbReference type="Pfam" id="PF04239">
    <property type="entry name" value="DUF421"/>
    <property type="match status" value="1"/>
</dbReference>
<feature type="domain" description="YetF C-terminal" evidence="8">
    <location>
        <begin position="95"/>
        <end position="163"/>
    </location>
</feature>
<feature type="transmembrane region" description="Helical" evidence="7">
    <location>
        <begin position="15"/>
        <end position="35"/>
    </location>
</feature>
<comment type="subcellular location">
    <subcellularLocation>
        <location evidence="1">Cell membrane</location>
        <topology evidence="1">Multi-pass membrane protein</topology>
    </subcellularLocation>
</comment>
<dbReference type="GO" id="GO:0005886">
    <property type="term" value="C:plasma membrane"/>
    <property type="evidence" value="ECO:0007669"/>
    <property type="project" value="UniProtKB-SubCell"/>
</dbReference>
<evidence type="ECO:0000256" key="7">
    <source>
        <dbReference type="SAM" id="Phobius"/>
    </source>
</evidence>
<keyword evidence="6 7" id="KW-0472">Membrane</keyword>
<dbReference type="PANTHER" id="PTHR34582:SF6">
    <property type="entry name" value="UPF0702 TRANSMEMBRANE PROTEIN YCAP"/>
    <property type="match status" value="1"/>
</dbReference>
<feature type="transmembrane region" description="Helical" evidence="7">
    <location>
        <begin position="47"/>
        <end position="65"/>
    </location>
</feature>
<evidence type="ECO:0000313" key="10">
    <source>
        <dbReference type="Proteomes" id="UP000229498"/>
    </source>
</evidence>
<evidence type="ECO:0000313" key="9">
    <source>
        <dbReference type="EMBL" id="PJK29919.1"/>
    </source>
</evidence>
<keyword evidence="4 7" id="KW-0812">Transmembrane</keyword>
<dbReference type="EMBL" id="PHIG01000031">
    <property type="protein sequence ID" value="PJK29919.1"/>
    <property type="molecule type" value="Genomic_DNA"/>
</dbReference>
<evidence type="ECO:0000259" key="8">
    <source>
        <dbReference type="Pfam" id="PF04239"/>
    </source>
</evidence>
<dbReference type="Proteomes" id="UP000229498">
    <property type="component" value="Unassembled WGS sequence"/>
</dbReference>
<keyword evidence="5 7" id="KW-1133">Transmembrane helix</keyword>
<evidence type="ECO:0000256" key="3">
    <source>
        <dbReference type="ARBA" id="ARBA00022475"/>
    </source>
</evidence>
<keyword evidence="3" id="KW-1003">Cell membrane</keyword>
<dbReference type="Gene3D" id="3.30.240.20">
    <property type="entry name" value="bsu07140 like domains"/>
    <property type="match status" value="1"/>
</dbReference>
<dbReference type="PANTHER" id="PTHR34582">
    <property type="entry name" value="UPF0702 TRANSMEMBRANE PROTEIN YCAP"/>
    <property type="match status" value="1"/>
</dbReference>
<name>A0A2M9G2H2_9PROT</name>
<dbReference type="InterPro" id="IPR007353">
    <property type="entry name" value="DUF421"/>
</dbReference>
<evidence type="ECO:0000256" key="6">
    <source>
        <dbReference type="ARBA" id="ARBA00023136"/>
    </source>
</evidence>
<organism evidence="9 10">
    <name type="scientific">Minwuia thermotolerans</name>
    <dbReference type="NCBI Taxonomy" id="2056226"/>
    <lineage>
        <taxon>Bacteria</taxon>
        <taxon>Pseudomonadati</taxon>
        <taxon>Pseudomonadota</taxon>
        <taxon>Alphaproteobacteria</taxon>
        <taxon>Minwuiales</taxon>
        <taxon>Minwuiaceae</taxon>
        <taxon>Minwuia</taxon>
    </lineage>
</organism>
<feature type="transmembrane region" description="Helical" evidence="7">
    <location>
        <begin position="71"/>
        <end position="93"/>
    </location>
</feature>
<protein>
    <recommendedName>
        <fullName evidence="8">YetF C-terminal domain-containing protein</fullName>
    </recommendedName>
</protein>